<dbReference type="Proteomes" id="UP000324222">
    <property type="component" value="Unassembled WGS sequence"/>
</dbReference>
<evidence type="ECO:0000256" key="1">
    <source>
        <dbReference type="SAM" id="MobiDB-lite"/>
    </source>
</evidence>
<gene>
    <name evidence="2" type="ORF">E2C01_016967</name>
</gene>
<sequence>MVCDSTQRGEHGSLATPGLSSGEGMVASVRGQGSLHSVFSTQMFLLLSKNGLASGHLERMG</sequence>
<evidence type="ECO:0000313" key="3">
    <source>
        <dbReference type="Proteomes" id="UP000324222"/>
    </source>
</evidence>
<proteinExistence type="predicted"/>
<reference evidence="2 3" key="1">
    <citation type="submission" date="2019-05" db="EMBL/GenBank/DDBJ databases">
        <title>Another draft genome of Portunus trituberculatus and its Hox gene families provides insights of decapod evolution.</title>
        <authorList>
            <person name="Jeong J.-H."/>
            <person name="Song I."/>
            <person name="Kim S."/>
            <person name="Choi T."/>
            <person name="Kim D."/>
            <person name="Ryu S."/>
            <person name="Kim W."/>
        </authorList>
    </citation>
    <scope>NUCLEOTIDE SEQUENCE [LARGE SCALE GENOMIC DNA]</scope>
    <source>
        <tissue evidence="2">Muscle</tissue>
    </source>
</reference>
<organism evidence="2 3">
    <name type="scientific">Portunus trituberculatus</name>
    <name type="common">Swimming crab</name>
    <name type="synonym">Neptunus trituberculatus</name>
    <dbReference type="NCBI Taxonomy" id="210409"/>
    <lineage>
        <taxon>Eukaryota</taxon>
        <taxon>Metazoa</taxon>
        <taxon>Ecdysozoa</taxon>
        <taxon>Arthropoda</taxon>
        <taxon>Crustacea</taxon>
        <taxon>Multicrustacea</taxon>
        <taxon>Malacostraca</taxon>
        <taxon>Eumalacostraca</taxon>
        <taxon>Eucarida</taxon>
        <taxon>Decapoda</taxon>
        <taxon>Pleocyemata</taxon>
        <taxon>Brachyura</taxon>
        <taxon>Eubrachyura</taxon>
        <taxon>Portunoidea</taxon>
        <taxon>Portunidae</taxon>
        <taxon>Portuninae</taxon>
        <taxon>Portunus</taxon>
    </lineage>
</organism>
<protein>
    <submittedName>
        <fullName evidence="2">Uncharacterized protein</fullName>
    </submittedName>
</protein>
<dbReference type="AlphaFoldDB" id="A0A5B7DR21"/>
<dbReference type="EMBL" id="VSRR010001265">
    <property type="protein sequence ID" value="MPC23900.1"/>
    <property type="molecule type" value="Genomic_DNA"/>
</dbReference>
<feature type="region of interest" description="Disordered" evidence="1">
    <location>
        <begin position="1"/>
        <end position="25"/>
    </location>
</feature>
<name>A0A5B7DR21_PORTR</name>
<accession>A0A5B7DR21</accession>
<keyword evidence="3" id="KW-1185">Reference proteome</keyword>
<evidence type="ECO:0000313" key="2">
    <source>
        <dbReference type="EMBL" id="MPC23900.1"/>
    </source>
</evidence>
<comment type="caution">
    <text evidence="2">The sequence shown here is derived from an EMBL/GenBank/DDBJ whole genome shotgun (WGS) entry which is preliminary data.</text>
</comment>